<reference evidence="1 2" key="1">
    <citation type="submission" date="2024-05" db="EMBL/GenBank/DDBJ databases">
        <title>Haplotype-resolved chromosome-level genome assembly of Huyou (Citrus changshanensis).</title>
        <authorList>
            <person name="Miao C."/>
            <person name="Chen W."/>
            <person name="Wu Y."/>
            <person name="Wang L."/>
            <person name="Zhao S."/>
            <person name="Grierson D."/>
            <person name="Xu C."/>
            <person name="Chen K."/>
        </authorList>
    </citation>
    <scope>NUCLEOTIDE SEQUENCE [LARGE SCALE GENOMIC DNA]</scope>
    <source>
        <strain evidence="1">01-14</strain>
        <tissue evidence="1">Leaf</tissue>
    </source>
</reference>
<evidence type="ECO:0000313" key="2">
    <source>
        <dbReference type="Proteomes" id="UP001428341"/>
    </source>
</evidence>
<dbReference type="EMBL" id="JBCGBO010000003">
    <property type="protein sequence ID" value="KAK9216836.1"/>
    <property type="molecule type" value="Genomic_DNA"/>
</dbReference>
<name>A0AAP0MNP0_9ROSI</name>
<dbReference type="Proteomes" id="UP001428341">
    <property type="component" value="Unassembled WGS sequence"/>
</dbReference>
<organism evidence="1 2">
    <name type="scientific">Citrus x changshan-huyou</name>
    <dbReference type="NCBI Taxonomy" id="2935761"/>
    <lineage>
        <taxon>Eukaryota</taxon>
        <taxon>Viridiplantae</taxon>
        <taxon>Streptophyta</taxon>
        <taxon>Embryophyta</taxon>
        <taxon>Tracheophyta</taxon>
        <taxon>Spermatophyta</taxon>
        <taxon>Magnoliopsida</taxon>
        <taxon>eudicotyledons</taxon>
        <taxon>Gunneridae</taxon>
        <taxon>Pentapetalae</taxon>
        <taxon>rosids</taxon>
        <taxon>malvids</taxon>
        <taxon>Sapindales</taxon>
        <taxon>Rutaceae</taxon>
        <taxon>Aurantioideae</taxon>
        <taxon>Citrus</taxon>
    </lineage>
</organism>
<dbReference type="AlphaFoldDB" id="A0AAP0MNP0"/>
<comment type="caution">
    <text evidence="1">The sequence shown here is derived from an EMBL/GenBank/DDBJ whole genome shotgun (WGS) entry which is preliminary data.</text>
</comment>
<sequence length="66" mass="7465">MGGLCSGGMKKQQNALDLNLERLKLEKSTKHHHKENRITLEPLQLPFPRELLSMTGASEYKVCSNN</sequence>
<proteinExistence type="predicted"/>
<gene>
    <name evidence="1" type="ORF">WN944_008847</name>
</gene>
<keyword evidence="2" id="KW-1185">Reference proteome</keyword>
<evidence type="ECO:0000313" key="1">
    <source>
        <dbReference type="EMBL" id="KAK9216836.1"/>
    </source>
</evidence>
<protein>
    <submittedName>
        <fullName evidence="1">Uncharacterized protein</fullName>
    </submittedName>
</protein>
<accession>A0AAP0MNP0</accession>